<dbReference type="EMBL" id="UAUU01000008">
    <property type="protein sequence ID" value="SPZ85254.1"/>
    <property type="molecule type" value="Genomic_DNA"/>
</dbReference>
<evidence type="ECO:0000313" key="2">
    <source>
        <dbReference type="EMBL" id="SPZ85254.1"/>
    </source>
</evidence>
<dbReference type="EC" id="3.1.1.84" evidence="2"/>
<dbReference type="InterPro" id="IPR029058">
    <property type="entry name" value="AB_hydrolase_fold"/>
</dbReference>
<dbReference type="GO" id="GO:0016787">
    <property type="term" value="F:hydrolase activity"/>
    <property type="evidence" value="ECO:0007669"/>
    <property type="project" value="UniProtKB-KW"/>
</dbReference>
<name>A0A2X2IVB3_SPHMU</name>
<reference evidence="2 3" key="1">
    <citation type="submission" date="2018-06" db="EMBL/GenBank/DDBJ databases">
        <authorList>
            <consortium name="Pathogen Informatics"/>
            <person name="Doyle S."/>
        </authorList>
    </citation>
    <scope>NUCLEOTIDE SEQUENCE [LARGE SCALE GENOMIC DNA]</scope>
    <source>
        <strain evidence="2 3">NCTC11343</strain>
    </source>
</reference>
<protein>
    <submittedName>
        <fullName evidence="2">Cocaine esterase</fullName>
        <ecNumber evidence="2">3.1.1.84</ecNumber>
    </submittedName>
</protein>
<evidence type="ECO:0000259" key="1">
    <source>
        <dbReference type="Pfam" id="PF02129"/>
    </source>
</evidence>
<gene>
    <name evidence="2" type="primary">cocE_2</name>
    <name evidence="2" type="ORF">NCTC11343_01814</name>
</gene>
<dbReference type="SUPFAM" id="SSF53474">
    <property type="entry name" value="alpha/beta-Hydrolases"/>
    <property type="match status" value="1"/>
</dbReference>
<organism evidence="2 3">
    <name type="scientific">Sphingobacterium multivorum</name>
    <dbReference type="NCBI Taxonomy" id="28454"/>
    <lineage>
        <taxon>Bacteria</taxon>
        <taxon>Pseudomonadati</taxon>
        <taxon>Bacteroidota</taxon>
        <taxon>Sphingobacteriia</taxon>
        <taxon>Sphingobacteriales</taxon>
        <taxon>Sphingobacteriaceae</taxon>
        <taxon>Sphingobacterium</taxon>
    </lineage>
</organism>
<dbReference type="RefSeq" id="WP_370445076.1">
    <property type="nucleotide sequence ID" value="NZ_UAUU01000008.1"/>
</dbReference>
<dbReference type="NCBIfam" id="TIGR00976">
    <property type="entry name" value="CocE_NonD"/>
    <property type="match status" value="1"/>
</dbReference>
<dbReference type="Proteomes" id="UP000251241">
    <property type="component" value="Unassembled WGS sequence"/>
</dbReference>
<dbReference type="InterPro" id="IPR005674">
    <property type="entry name" value="CocE/Ser_esterase"/>
</dbReference>
<keyword evidence="2" id="KW-0378">Hydrolase</keyword>
<dbReference type="Pfam" id="PF02129">
    <property type="entry name" value="Peptidase_S15"/>
    <property type="match status" value="1"/>
</dbReference>
<feature type="domain" description="Xaa-Pro dipeptidyl-peptidase-like" evidence="1">
    <location>
        <begin position="20"/>
        <end position="237"/>
    </location>
</feature>
<dbReference type="Gene3D" id="3.40.50.1820">
    <property type="entry name" value="alpha/beta hydrolase"/>
    <property type="match status" value="1"/>
</dbReference>
<dbReference type="Gene3D" id="1.10.3020.10">
    <property type="entry name" value="alpha-amino acid ester hydrolase ( Helical cap domain)"/>
    <property type="match status" value="1"/>
</dbReference>
<sequence>MGKNYLLRSTVQKTNRRNIQFLLNRTPYTVSPYGQNEYKKSLGNFPTMMREGYIFVYQDVRGKWMSEGEFEDVRPTTYSKDKKAIDESTDTYDALEWLQKNLKNYNGKAGLYGISYPGFYSTVGLVKTHPSLKAVSPQAPVTDWYIGDDFHHNGVLFLQDAFTFMSTFGVPRPKPITPDQFKSKIQIKEADKYNFFLEAGTARELKEKYFGDSVQFWNDLFKHPDYDDFWKSRVITKFFTGGKTSGDGRRWFL</sequence>
<dbReference type="AlphaFoldDB" id="A0A2X2IVB3"/>
<proteinExistence type="predicted"/>
<dbReference type="InterPro" id="IPR000383">
    <property type="entry name" value="Xaa-Pro-like_dom"/>
</dbReference>
<accession>A0A2X2IVB3</accession>
<evidence type="ECO:0000313" key="3">
    <source>
        <dbReference type="Proteomes" id="UP000251241"/>
    </source>
</evidence>